<protein>
    <submittedName>
        <fullName evidence="3">RpiB/LacA/LacB family sugar-phosphate isomerase</fullName>
    </submittedName>
</protein>
<evidence type="ECO:0000313" key="3">
    <source>
        <dbReference type="EMBL" id="HIW08566.1"/>
    </source>
</evidence>
<comment type="similarity">
    <text evidence="1">Belongs to the LacAB/RpiB family.</text>
</comment>
<keyword evidence="3" id="KW-0413">Isomerase</keyword>
<reference evidence="3" key="2">
    <citation type="submission" date="2021-04" db="EMBL/GenBank/DDBJ databases">
        <authorList>
            <person name="Gilroy R."/>
        </authorList>
    </citation>
    <scope>NUCLEOTIDE SEQUENCE</scope>
    <source>
        <strain evidence="3">ChiHcolR34-3080</strain>
    </source>
</reference>
<dbReference type="GO" id="GO:0016861">
    <property type="term" value="F:intramolecular oxidoreductase activity, interconverting aldoses and ketoses"/>
    <property type="evidence" value="ECO:0007669"/>
    <property type="project" value="UniProtKB-ARBA"/>
</dbReference>
<dbReference type="SUPFAM" id="SSF89623">
    <property type="entry name" value="Ribose/Galactose isomerase RpiB/AlsB"/>
    <property type="match status" value="1"/>
</dbReference>
<comment type="caution">
    <text evidence="3">The sequence shown here is derived from an EMBL/GenBank/DDBJ whole genome shotgun (WGS) entry which is preliminary data.</text>
</comment>
<evidence type="ECO:0000256" key="1">
    <source>
        <dbReference type="ARBA" id="ARBA00008754"/>
    </source>
</evidence>
<dbReference type="InterPro" id="IPR003500">
    <property type="entry name" value="RpiB_LacA_LacB"/>
</dbReference>
<evidence type="ECO:0000259" key="2">
    <source>
        <dbReference type="Pfam" id="PF12408"/>
    </source>
</evidence>
<dbReference type="Pfam" id="PF02502">
    <property type="entry name" value="LacAB_rpiB"/>
    <property type="match status" value="1"/>
</dbReference>
<dbReference type="InterPro" id="IPR036569">
    <property type="entry name" value="RpiB_LacA_LacB_sf"/>
</dbReference>
<dbReference type="Gene3D" id="3.40.1400.10">
    <property type="entry name" value="Sugar-phosphate isomerase, RpiB/LacA/LacB"/>
    <property type="match status" value="1"/>
</dbReference>
<dbReference type="GO" id="GO:0005975">
    <property type="term" value="P:carbohydrate metabolic process"/>
    <property type="evidence" value="ECO:0007669"/>
    <property type="project" value="InterPro"/>
</dbReference>
<dbReference type="InterPro" id="IPR022133">
    <property type="entry name" value="Ribose_5_isomerase_C"/>
</dbReference>
<organism evidence="3 4">
    <name type="scientific">Candidatus Faecalibacterium intestinigallinarum</name>
    <dbReference type="NCBI Taxonomy" id="2838581"/>
    <lineage>
        <taxon>Bacteria</taxon>
        <taxon>Bacillati</taxon>
        <taxon>Bacillota</taxon>
        <taxon>Clostridia</taxon>
        <taxon>Eubacteriales</taxon>
        <taxon>Oscillospiraceae</taxon>
        <taxon>Faecalibacterium</taxon>
    </lineage>
</organism>
<dbReference type="PANTHER" id="PTHR30345">
    <property type="entry name" value="RIBOSE-5-PHOSPHATE ISOMERASE B"/>
    <property type="match status" value="1"/>
</dbReference>
<dbReference type="PANTHER" id="PTHR30345:SF6">
    <property type="entry name" value="RIBOSE 5-PHOSPHATE ISOMERASE"/>
    <property type="match status" value="1"/>
</dbReference>
<dbReference type="AlphaFoldDB" id="A0A9D1TVS8"/>
<evidence type="ECO:0000313" key="4">
    <source>
        <dbReference type="Proteomes" id="UP000823933"/>
    </source>
</evidence>
<sequence length="212" mass="22606">MKIALINENSQAAKNGVILAALKKAVEPMGHEVVNYGMYAADDAAQLTYVQNGILAAILLNSGAADYVVTGCGTGEGAMLALNSFPGVICGHVEDPVDAYTFAHVNDGNAVALPFAKGFGWGGELNLEYIFEKLFGFGHGQGYPKERREPEQRNKIILDGVRANNFKPLIDCLKGLDPALVKGAVAGEHFSELFFPACQDEELAAYVKSLLA</sequence>
<dbReference type="Proteomes" id="UP000823933">
    <property type="component" value="Unassembled WGS sequence"/>
</dbReference>
<gene>
    <name evidence="3" type="ORF">H9890_04080</name>
</gene>
<proteinExistence type="inferred from homology"/>
<feature type="domain" description="Ribose-5-phosphate isomerase C-terminal" evidence="2">
    <location>
        <begin position="166"/>
        <end position="210"/>
    </location>
</feature>
<accession>A0A9D1TVS8</accession>
<dbReference type="NCBIfam" id="NF006753">
    <property type="entry name" value="PRK09273.1"/>
    <property type="match status" value="1"/>
</dbReference>
<reference evidence="3" key="1">
    <citation type="journal article" date="2021" name="PeerJ">
        <title>Extensive microbial diversity within the chicken gut microbiome revealed by metagenomics and culture.</title>
        <authorList>
            <person name="Gilroy R."/>
            <person name="Ravi A."/>
            <person name="Getino M."/>
            <person name="Pursley I."/>
            <person name="Horton D.L."/>
            <person name="Alikhan N.F."/>
            <person name="Baker D."/>
            <person name="Gharbi K."/>
            <person name="Hall N."/>
            <person name="Watson M."/>
            <person name="Adriaenssens E.M."/>
            <person name="Foster-Nyarko E."/>
            <person name="Jarju S."/>
            <person name="Secka A."/>
            <person name="Antonio M."/>
            <person name="Oren A."/>
            <person name="Chaudhuri R.R."/>
            <person name="La Ragione R."/>
            <person name="Hildebrand F."/>
            <person name="Pallen M.J."/>
        </authorList>
    </citation>
    <scope>NUCLEOTIDE SEQUENCE</scope>
    <source>
        <strain evidence="3">ChiHcolR34-3080</strain>
    </source>
</reference>
<dbReference type="EMBL" id="DXHQ01000046">
    <property type="protein sequence ID" value="HIW08566.1"/>
    <property type="molecule type" value="Genomic_DNA"/>
</dbReference>
<dbReference type="Pfam" id="PF12408">
    <property type="entry name" value="DUF3666"/>
    <property type="match status" value="1"/>
</dbReference>
<name>A0A9D1TVS8_9FIRM</name>